<reference evidence="3" key="2">
    <citation type="journal article" date="2014" name="ISME J.">
        <title>Microbial stratification in low pH oxic and suboxic macroscopic growths along an acid mine drainage.</title>
        <authorList>
            <person name="Mendez-Garcia C."/>
            <person name="Mesa V."/>
            <person name="Sprenger R.R."/>
            <person name="Richter M."/>
            <person name="Diez M.S."/>
            <person name="Solano J."/>
            <person name="Bargiela R."/>
            <person name="Golyshina O.V."/>
            <person name="Manteca A."/>
            <person name="Ramos J.L."/>
            <person name="Gallego J.R."/>
            <person name="Llorente I."/>
            <person name="Martins Dos Santos V.A."/>
            <person name="Jensen O.N."/>
            <person name="Pelaez A.I."/>
            <person name="Sanchez J."/>
            <person name="Ferrer M."/>
        </authorList>
    </citation>
    <scope>NUCLEOTIDE SEQUENCE</scope>
</reference>
<dbReference type="EMBL" id="AUZX01013447">
    <property type="protein sequence ID" value="EQD35536.1"/>
    <property type="molecule type" value="Genomic_DNA"/>
</dbReference>
<dbReference type="PANTHER" id="PTHR19271">
    <property type="entry name" value="CYTOCHROME B"/>
    <property type="match status" value="1"/>
</dbReference>
<protein>
    <submittedName>
        <fullName evidence="3">Cytochrome b/b6 domain protein</fullName>
    </submittedName>
</protein>
<evidence type="ECO:0000256" key="1">
    <source>
        <dbReference type="SAM" id="Phobius"/>
    </source>
</evidence>
<feature type="transmembrane region" description="Helical" evidence="1">
    <location>
        <begin position="104"/>
        <end position="126"/>
    </location>
</feature>
<gene>
    <name evidence="3" type="ORF">B1A_18237</name>
</gene>
<reference evidence="3" key="1">
    <citation type="submission" date="2013-08" db="EMBL/GenBank/DDBJ databases">
        <authorList>
            <person name="Mendez C."/>
            <person name="Richter M."/>
            <person name="Ferrer M."/>
            <person name="Sanchez J."/>
        </authorList>
    </citation>
    <scope>NUCLEOTIDE SEQUENCE</scope>
</reference>
<dbReference type="PROSITE" id="PS51002">
    <property type="entry name" value="CYTB_NTER"/>
    <property type="match status" value="1"/>
</dbReference>
<keyword evidence="1" id="KW-1133">Transmembrane helix</keyword>
<comment type="caution">
    <text evidence="3">The sequence shown here is derived from an EMBL/GenBank/DDBJ whole genome shotgun (WGS) entry which is preliminary data.</text>
</comment>
<dbReference type="Gene3D" id="1.20.810.10">
    <property type="entry name" value="Cytochrome Bc1 Complex, Chain C"/>
    <property type="match status" value="1"/>
</dbReference>
<name>T0YJE7_9ZZZZ</name>
<sequence>MNWTRQIRSYLVREIPIEDLLPDQLPDFVRSYVYLFGVLTIASFLMLILSGIVLVMFGPEWWHISAVGRFFNSIHFWSVQAFFFFMVLHLWAQFFMMAWRGGRGANWITGVLLFVVSILAAFTGFLSQQNFDSQWIALQGKDAFNALGIGAFFNLLNFGQIYGLHVFLLPLVVAALIGVHLYLVRSKGVVTPYEPEKTQVAKQSGSSRHE</sequence>
<dbReference type="GO" id="GO:0016020">
    <property type="term" value="C:membrane"/>
    <property type="evidence" value="ECO:0007669"/>
    <property type="project" value="InterPro"/>
</dbReference>
<dbReference type="InterPro" id="IPR005797">
    <property type="entry name" value="Cyt_b/b6_N"/>
</dbReference>
<accession>T0YJE7</accession>
<dbReference type="InterPro" id="IPR027387">
    <property type="entry name" value="Cytb/b6-like_sf"/>
</dbReference>
<dbReference type="PANTHER" id="PTHR19271:SF16">
    <property type="entry name" value="CYTOCHROME B"/>
    <property type="match status" value="1"/>
</dbReference>
<feature type="transmembrane region" description="Helical" evidence="1">
    <location>
        <begin position="74"/>
        <end position="92"/>
    </location>
</feature>
<dbReference type="GO" id="GO:0022904">
    <property type="term" value="P:respiratory electron transport chain"/>
    <property type="evidence" value="ECO:0007669"/>
    <property type="project" value="InterPro"/>
</dbReference>
<evidence type="ECO:0000313" key="3">
    <source>
        <dbReference type="EMBL" id="EQD35536.1"/>
    </source>
</evidence>
<dbReference type="GO" id="GO:0009055">
    <property type="term" value="F:electron transfer activity"/>
    <property type="evidence" value="ECO:0007669"/>
    <property type="project" value="InterPro"/>
</dbReference>
<keyword evidence="1" id="KW-0812">Transmembrane</keyword>
<dbReference type="AlphaFoldDB" id="T0YJE7"/>
<feature type="transmembrane region" description="Helical" evidence="1">
    <location>
        <begin position="162"/>
        <end position="184"/>
    </location>
</feature>
<dbReference type="Pfam" id="PF13631">
    <property type="entry name" value="Cytochrom_B_N_2"/>
    <property type="match status" value="1"/>
</dbReference>
<dbReference type="GO" id="GO:0016491">
    <property type="term" value="F:oxidoreductase activity"/>
    <property type="evidence" value="ECO:0007669"/>
    <property type="project" value="InterPro"/>
</dbReference>
<feature type="transmembrane region" description="Helical" evidence="1">
    <location>
        <begin position="32"/>
        <end position="54"/>
    </location>
</feature>
<keyword evidence="1" id="KW-0472">Membrane</keyword>
<evidence type="ECO:0000259" key="2">
    <source>
        <dbReference type="PROSITE" id="PS51002"/>
    </source>
</evidence>
<dbReference type="InterPro" id="IPR016174">
    <property type="entry name" value="Di-haem_cyt_TM"/>
</dbReference>
<organism evidence="3">
    <name type="scientific">mine drainage metagenome</name>
    <dbReference type="NCBI Taxonomy" id="410659"/>
    <lineage>
        <taxon>unclassified sequences</taxon>
        <taxon>metagenomes</taxon>
        <taxon>ecological metagenomes</taxon>
    </lineage>
</organism>
<feature type="domain" description="Cytochrome b/b6 N-terminal region profile" evidence="2">
    <location>
        <begin position="1"/>
        <end position="193"/>
    </location>
</feature>
<proteinExistence type="predicted"/>
<dbReference type="SUPFAM" id="SSF81342">
    <property type="entry name" value="Transmembrane di-heme cytochromes"/>
    <property type="match status" value="1"/>
</dbReference>